<comment type="caution">
    <text evidence="2">The sequence shown here is derived from an EMBL/GenBank/DDBJ whole genome shotgun (WGS) entry which is preliminary data.</text>
</comment>
<protein>
    <submittedName>
        <fullName evidence="2">Transcriptional antiterminator</fullName>
    </submittedName>
</protein>
<dbReference type="RefSeq" id="WP_045955036.1">
    <property type="nucleotide sequence ID" value="NZ_JXXV01000014.1"/>
</dbReference>
<dbReference type="PROSITE" id="PS50994">
    <property type="entry name" value="INTEGRASE"/>
    <property type="match status" value="1"/>
</dbReference>
<dbReference type="AlphaFoldDB" id="A0A0F4NNA0"/>
<evidence type="ECO:0000313" key="3">
    <source>
        <dbReference type="Proteomes" id="UP000033673"/>
    </source>
</evidence>
<proteinExistence type="predicted"/>
<name>A0A0F4NNA0_9VIBR</name>
<accession>A0A0F4NNA0</accession>
<keyword evidence="3" id="KW-1185">Reference proteome</keyword>
<dbReference type="InterPro" id="IPR001584">
    <property type="entry name" value="Integrase_cat-core"/>
</dbReference>
<dbReference type="GO" id="GO:0003676">
    <property type="term" value="F:nucleic acid binding"/>
    <property type="evidence" value="ECO:0007669"/>
    <property type="project" value="InterPro"/>
</dbReference>
<dbReference type="Proteomes" id="UP000033673">
    <property type="component" value="Unassembled WGS sequence"/>
</dbReference>
<dbReference type="OrthoDB" id="501284at2"/>
<feature type="domain" description="Integrase catalytic" evidence="1">
    <location>
        <begin position="261"/>
        <end position="469"/>
    </location>
</feature>
<dbReference type="SUPFAM" id="SSF53098">
    <property type="entry name" value="Ribonuclease H-like"/>
    <property type="match status" value="1"/>
</dbReference>
<dbReference type="GO" id="GO:0015074">
    <property type="term" value="P:DNA integration"/>
    <property type="evidence" value="ECO:0007669"/>
    <property type="project" value="InterPro"/>
</dbReference>
<dbReference type="InterPro" id="IPR036397">
    <property type="entry name" value="RNaseH_sf"/>
</dbReference>
<dbReference type="PATRIC" id="fig|579748.3.peg.1475"/>
<dbReference type="EMBL" id="JXXV01000014">
    <property type="protein sequence ID" value="KJY83556.1"/>
    <property type="molecule type" value="Genomic_DNA"/>
</dbReference>
<dbReference type="Gene3D" id="3.30.420.10">
    <property type="entry name" value="Ribonuclease H-like superfamily/Ribonuclease H"/>
    <property type="match status" value="1"/>
</dbReference>
<sequence>MWPVNETLEFDGKAYRVLFTETSYFYWIAIEEDKGLPERVYFDECRNWVDEGRIDKIPDPYSYLQGESWTKESNAYQKRQNDFDLIKPIVEGEGAFDKRVRAKRVSHAVANSNKTKSTIYRLVRRYWQRGQIKNALIPDYKNSGAAGKRRNFTTNKAGKSRVYGVGDGKQVTEEIRKQFRIICDKYLMNIEGNSVAYAHRKFSKAYKLKNPDVEEHEIPTLRQFRYFYKTEYSKVTKLTVQTPQGNYNKDVRPLHGTATEQALGPGSRYEIDATIADIYLVDDDDADKVIGRPTIYMVIDVFSRMVAGFYIGFDNPSFPVAMKALICSFSSKIETCAKYGIDISEEQWPCIGIPDVLLADRGELMSHQANYLVDAISVRLESAPPRRGDAKGIVERSFGTLQAKFKPFMPGVVTGNKVKKHGEKDYRVEAAVARSDFVEILLYSILAHNLNKPLEKYDRAPDMPESLPSLPIELWRWGLQNRTGRLRAIDTDIAKILLLPRQKVTVSELGIKLWGLTYTGKEIIQTGWMHRSSEVSRPKKLFAAYDLGSANHIYLFPEEGKNTFWVCDLSSRSREFRDLTWYQVWERQAAQKQILAEAKYQFAPVERDFDDLLEKKLKKATKNRKTSTLSNAQKINDIKGNKRNVREQERKELAIQPVRAKQEEVASVIPLKGEEESYQLPDFIPELFDDEDDN</sequence>
<evidence type="ECO:0000259" key="1">
    <source>
        <dbReference type="PROSITE" id="PS50994"/>
    </source>
</evidence>
<dbReference type="STRING" id="579748.TW81_07190"/>
<gene>
    <name evidence="2" type="ORF">TW81_07190</name>
</gene>
<organism evidence="2 3">
    <name type="scientific">Vibrio galatheae</name>
    <dbReference type="NCBI Taxonomy" id="579748"/>
    <lineage>
        <taxon>Bacteria</taxon>
        <taxon>Pseudomonadati</taxon>
        <taxon>Pseudomonadota</taxon>
        <taxon>Gammaproteobacteria</taxon>
        <taxon>Vibrionales</taxon>
        <taxon>Vibrionaceae</taxon>
        <taxon>Vibrio</taxon>
    </lineage>
</organism>
<dbReference type="InterPro" id="IPR012337">
    <property type="entry name" value="RNaseH-like_sf"/>
</dbReference>
<evidence type="ECO:0000313" key="2">
    <source>
        <dbReference type="EMBL" id="KJY83556.1"/>
    </source>
</evidence>
<reference evidence="2 3" key="1">
    <citation type="journal article" date="2015" name="BMC Genomics">
        <title>Genome mining reveals unlocked bioactive potential of marine Gram-negative bacteria.</title>
        <authorList>
            <person name="Machado H."/>
            <person name="Sonnenschein E.C."/>
            <person name="Melchiorsen J."/>
            <person name="Gram L."/>
        </authorList>
    </citation>
    <scope>NUCLEOTIDE SEQUENCE [LARGE SCALE GENOMIC DNA]</scope>
    <source>
        <strain evidence="2 3">S2757</strain>
    </source>
</reference>